<evidence type="ECO:0000256" key="2">
    <source>
        <dbReference type="PROSITE-ProRule" id="PRU00335"/>
    </source>
</evidence>
<dbReference type="Proteomes" id="UP000823895">
    <property type="component" value="Unassembled WGS sequence"/>
</dbReference>
<reference evidence="4" key="1">
    <citation type="journal article" date="2021" name="PeerJ">
        <title>Extensive microbial diversity within the chicken gut microbiome revealed by metagenomics and culture.</title>
        <authorList>
            <person name="Gilroy R."/>
            <person name="Ravi A."/>
            <person name="Getino M."/>
            <person name="Pursley I."/>
            <person name="Horton D.L."/>
            <person name="Alikhan N.F."/>
            <person name="Baker D."/>
            <person name="Gharbi K."/>
            <person name="Hall N."/>
            <person name="Watson M."/>
            <person name="Adriaenssens E.M."/>
            <person name="Foster-Nyarko E."/>
            <person name="Jarju S."/>
            <person name="Secka A."/>
            <person name="Antonio M."/>
            <person name="Oren A."/>
            <person name="Chaudhuri R.R."/>
            <person name="La Ragione R."/>
            <person name="Hildebrand F."/>
            <person name="Pallen M.J."/>
        </authorList>
    </citation>
    <scope>NUCLEOTIDE SEQUENCE</scope>
    <source>
        <strain evidence="4">CHK165-2605</strain>
    </source>
</reference>
<proteinExistence type="predicted"/>
<dbReference type="SUPFAM" id="SSF46689">
    <property type="entry name" value="Homeodomain-like"/>
    <property type="match status" value="1"/>
</dbReference>
<evidence type="ECO:0000313" key="5">
    <source>
        <dbReference type="Proteomes" id="UP000823895"/>
    </source>
</evidence>
<dbReference type="GO" id="GO:0003677">
    <property type="term" value="F:DNA binding"/>
    <property type="evidence" value="ECO:0007669"/>
    <property type="project" value="UniProtKB-UniRule"/>
</dbReference>
<feature type="DNA-binding region" description="H-T-H motif" evidence="2">
    <location>
        <begin position="29"/>
        <end position="48"/>
    </location>
</feature>
<feature type="domain" description="HTH tetR-type" evidence="3">
    <location>
        <begin position="6"/>
        <end position="66"/>
    </location>
</feature>
<dbReference type="PRINTS" id="PR00455">
    <property type="entry name" value="HTHTETR"/>
</dbReference>
<dbReference type="AlphaFoldDB" id="A0A9D2P3Q2"/>
<comment type="caution">
    <text evidence="4">The sequence shown here is derived from an EMBL/GenBank/DDBJ whole genome shotgun (WGS) entry which is preliminary data.</text>
</comment>
<reference evidence="4" key="2">
    <citation type="submission" date="2021-04" db="EMBL/GenBank/DDBJ databases">
        <authorList>
            <person name="Gilroy R."/>
        </authorList>
    </citation>
    <scope>NUCLEOTIDE SEQUENCE</scope>
    <source>
        <strain evidence="4">CHK165-2605</strain>
    </source>
</reference>
<gene>
    <name evidence="4" type="ORF">H9756_04925</name>
</gene>
<evidence type="ECO:0000259" key="3">
    <source>
        <dbReference type="PROSITE" id="PS50977"/>
    </source>
</evidence>
<organism evidence="4 5">
    <name type="scientific">Candidatus Mediterraneibacter gallistercoris</name>
    <dbReference type="NCBI Taxonomy" id="2838671"/>
    <lineage>
        <taxon>Bacteria</taxon>
        <taxon>Bacillati</taxon>
        <taxon>Bacillota</taxon>
        <taxon>Clostridia</taxon>
        <taxon>Lachnospirales</taxon>
        <taxon>Lachnospiraceae</taxon>
        <taxon>Mediterraneibacter</taxon>
    </lineage>
</organism>
<dbReference type="EMBL" id="DWWI01000104">
    <property type="protein sequence ID" value="HJC43012.1"/>
    <property type="molecule type" value="Genomic_DNA"/>
</dbReference>
<sequence length="209" mass="24086">MAKQIEGVYEAVLACAKKEFLEKGYKDASLRVIAQAAGTSTGSIYTRFKDKAGLFDAIVGPAADQLKDMFVEIQENFHSLDDSTQEAEMGEYTSRHQMEMLEYIYDHFDEFRLLLDCSDGTRFSSFVDELVDIEVEYTYKYMEVINCESVKSGVVTEDFIHIIVTAYFNGMFEVVRHNMSRDDARKFIRLLNRYHMQGFSTVFNPEISE</sequence>
<evidence type="ECO:0000313" key="4">
    <source>
        <dbReference type="EMBL" id="HJC43012.1"/>
    </source>
</evidence>
<evidence type="ECO:0000256" key="1">
    <source>
        <dbReference type="ARBA" id="ARBA00023125"/>
    </source>
</evidence>
<dbReference type="InterPro" id="IPR001647">
    <property type="entry name" value="HTH_TetR"/>
</dbReference>
<dbReference type="Pfam" id="PF00440">
    <property type="entry name" value="TetR_N"/>
    <property type="match status" value="1"/>
</dbReference>
<dbReference type="Gene3D" id="1.10.357.10">
    <property type="entry name" value="Tetracycline Repressor, domain 2"/>
    <property type="match status" value="1"/>
</dbReference>
<accession>A0A9D2P3Q2</accession>
<dbReference type="PROSITE" id="PS50977">
    <property type="entry name" value="HTH_TETR_2"/>
    <property type="match status" value="1"/>
</dbReference>
<protein>
    <submittedName>
        <fullName evidence="4">TetR/AcrR family transcriptional regulator</fullName>
    </submittedName>
</protein>
<keyword evidence="1 2" id="KW-0238">DNA-binding</keyword>
<dbReference type="InterPro" id="IPR009057">
    <property type="entry name" value="Homeodomain-like_sf"/>
</dbReference>
<name>A0A9D2P3Q2_9FIRM</name>